<organism evidence="1 2">
    <name type="scientific">Ascaris lumbricoides</name>
    <name type="common">Giant roundworm</name>
    <dbReference type="NCBI Taxonomy" id="6252"/>
    <lineage>
        <taxon>Eukaryota</taxon>
        <taxon>Metazoa</taxon>
        <taxon>Ecdysozoa</taxon>
        <taxon>Nematoda</taxon>
        <taxon>Chromadorea</taxon>
        <taxon>Rhabditida</taxon>
        <taxon>Spirurina</taxon>
        <taxon>Ascaridomorpha</taxon>
        <taxon>Ascaridoidea</taxon>
        <taxon>Ascarididae</taxon>
        <taxon>Ascaris</taxon>
    </lineage>
</organism>
<reference evidence="2" key="1">
    <citation type="submission" date="2017-02" db="UniProtKB">
        <authorList>
            <consortium name="WormBaseParasite"/>
        </authorList>
    </citation>
    <scope>IDENTIFICATION</scope>
</reference>
<dbReference type="Proteomes" id="UP000036681">
    <property type="component" value="Unplaced"/>
</dbReference>
<accession>A0A0M3HZ82</accession>
<evidence type="ECO:0000313" key="1">
    <source>
        <dbReference type="Proteomes" id="UP000036681"/>
    </source>
</evidence>
<dbReference type="WBParaSite" id="ALUE_0000896401-mRNA-1">
    <property type="protein sequence ID" value="ALUE_0000896401-mRNA-1"/>
    <property type="gene ID" value="ALUE_0000896401"/>
</dbReference>
<keyword evidence="1" id="KW-1185">Reference proteome</keyword>
<sequence>MLIIAMSISDREKTKENRLSTLREDRLATTVNEENASH</sequence>
<evidence type="ECO:0000313" key="2">
    <source>
        <dbReference type="WBParaSite" id="ALUE_0000896401-mRNA-1"/>
    </source>
</evidence>
<dbReference type="AlphaFoldDB" id="A0A0M3HZ82"/>
<protein>
    <submittedName>
        <fullName evidence="2">Two-component sensor histidine kinase</fullName>
    </submittedName>
</protein>
<proteinExistence type="predicted"/>
<name>A0A0M3HZ82_ASCLU</name>